<dbReference type="SMART" id="SM00288">
    <property type="entry name" value="VHS"/>
    <property type="match status" value="1"/>
</dbReference>
<dbReference type="CDD" id="cd11820">
    <property type="entry name" value="SH3_STAM"/>
    <property type="match status" value="1"/>
</dbReference>
<keyword evidence="6" id="KW-0653">Protein transport</keyword>
<evidence type="ECO:0000256" key="6">
    <source>
        <dbReference type="ARBA" id="ARBA00022927"/>
    </source>
</evidence>
<dbReference type="EMBL" id="AMQN01010891">
    <property type="status" value="NOT_ANNOTATED_CDS"/>
    <property type="molecule type" value="Genomic_DNA"/>
</dbReference>
<keyword evidence="13" id="KW-1185">Reference proteome</keyword>
<keyword evidence="5" id="KW-0967">Endosome</keyword>
<dbReference type="CDD" id="cd21388">
    <property type="entry name" value="GAT_STAM"/>
    <property type="match status" value="1"/>
</dbReference>
<dbReference type="GO" id="GO:0035091">
    <property type="term" value="F:phosphatidylinositol binding"/>
    <property type="evidence" value="ECO:0007669"/>
    <property type="project" value="InterPro"/>
</dbReference>
<dbReference type="SUPFAM" id="SSF48464">
    <property type="entry name" value="ENTH/VHS domain"/>
    <property type="match status" value="1"/>
</dbReference>
<dbReference type="PROSITE" id="PS50002">
    <property type="entry name" value="SH3"/>
    <property type="match status" value="1"/>
</dbReference>
<dbReference type="STRING" id="283909.R7TU44"/>
<dbReference type="HOGENOM" id="CLU_010104_0_0_1"/>
<dbReference type="SUPFAM" id="SSF50044">
    <property type="entry name" value="SH3-domain"/>
    <property type="match status" value="1"/>
</dbReference>
<dbReference type="EMBL" id="KB308560">
    <property type="protein sequence ID" value="ELT97423.1"/>
    <property type="molecule type" value="Genomic_DNA"/>
</dbReference>
<feature type="compositionally biased region" description="Polar residues" evidence="8">
    <location>
        <begin position="140"/>
        <end position="165"/>
    </location>
</feature>
<gene>
    <name evidence="11" type="ORF">CAPTEDRAFT_153277</name>
</gene>
<dbReference type="Gene3D" id="2.30.30.40">
    <property type="entry name" value="SH3 Domains"/>
    <property type="match status" value="1"/>
</dbReference>
<sequence length="433" mass="48290">MPLFSSSTPFDQSVEKATNEKNTSENWGLIMDICDRVNNSSSAKDLLRSITKRLNHKVPHVAMQSVTLLDACVSNCGHTFHLEIASRDFVSEVRTLMTKAHPKVIQKMKEMLKKWSENEFKSDPSLDLIPHLYTSLKTEGVNFSTDEPPKSTANTHSTNPDAVSSQKEEDDIAKAIALSLQEEEKNKGKSGSLYPTFAASARNGANKPPDGRKVRALYDFEAAEDNELTFKAGEVISILDDSDPNWWKGSTWRGDGLFPANFVTADLTAEPEDPAKEKKSVQFNEEVQVKTVEQAVDVTEIDEEKIDKTLAMIQNTDPTGERMEDNPEMLLLEEQCKAMQPLIDSELEKIDKKHNNLMEINSKVVEALHMYHTLMRELPGYGYTKPYAPVFNGQQPQFMPPPSQAMSSGGLPPSYQASPANSTHGESNSPDYF</sequence>
<dbReference type="PROSITE" id="PS50330">
    <property type="entry name" value="UIM"/>
    <property type="match status" value="1"/>
</dbReference>
<feature type="compositionally biased region" description="Polar residues" evidence="8">
    <location>
        <begin position="1"/>
        <end position="11"/>
    </location>
</feature>
<organism evidence="11">
    <name type="scientific">Capitella teleta</name>
    <name type="common">Polychaete worm</name>
    <dbReference type="NCBI Taxonomy" id="283909"/>
    <lineage>
        <taxon>Eukaryota</taxon>
        <taxon>Metazoa</taxon>
        <taxon>Spiralia</taxon>
        <taxon>Lophotrochozoa</taxon>
        <taxon>Annelida</taxon>
        <taxon>Polychaeta</taxon>
        <taxon>Sedentaria</taxon>
        <taxon>Scolecida</taxon>
        <taxon>Capitellidae</taxon>
        <taxon>Capitella</taxon>
    </lineage>
</organism>
<evidence type="ECO:0000256" key="7">
    <source>
        <dbReference type="PROSITE-ProRule" id="PRU00192"/>
    </source>
</evidence>
<dbReference type="Pfam" id="PF00018">
    <property type="entry name" value="SH3_1"/>
    <property type="match status" value="1"/>
</dbReference>
<evidence type="ECO:0008006" key="14">
    <source>
        <dbReference type="Google" id="ProtNLM"/>
    </source>
</evidence>
<dbReference type="InterPro" id="IPR002014">
    <property type="entry name" value="VHS_dom"/>
</dbReference>
<feature type="domain" description="VHS" evidence="10">
    <location>
        <begin position="17"/>
        <end position="144"/>
    </location>
</feature>
<dbReference type="GO" id="GO:0043130">
    <property type="term" value="F:ubiquitin binding"/>
    <property type="evidence" value="ECO:0007669"/>
    <property type="project" value="InterPro"/>
</dbReference>
<dbReference type="PROSITE" id="PS50179">
    <property type="entry name" value="VHS"/>
    <property type="match status" value="1"/>
</dbReference>
<proteinExistence type="inferred from homology"/>
<dbReference type="InterPro" id="IPR008942">
    <property type="entry name" value="ENTH_VHS"/>
</dbReference>
<comment type="subcellular location">
    <subcellularLocation>
        <location evidence="1">Endosome</location>
    </subcellularLocation>
</comment>
<name>R7TU44_CAPTE</name>
<dbReference type="Pfam" id="PF00790">
    <property type="entry name" value="VHS"/>
    <property type="match status" value="1"/>
</dbReference>
<dbReference type="CDD" id="cd03568">
    <property type="entry name" value="VHS_STAM"/>
    <property type="match status" value="1"/>
</dbReference>
<comment type="similarity">
    <text evidence="2">Belongs to the STAM family.</text>
</comment>
<evidence type="ECO:0000313" key="13">
    <source>
        <dbReference type="Proteomes" id="UP000014760"/>
    </source>
</evidence>
<dbReference type="PANTHER" id="PTHR45929:SF3">
    <property type="entry name" value="JAK PATHWAY SIGNAL TRANSDUCTION ADAPTOR MOLECULE"/>
    <property type="match status" value="1"/>
</dbReference>
<dbReference type="Gene3D" id="1.25.40.90">
    <property type="match status" value="1"/>
</dbReference>
<dbReference type="GO" id="GO:0043328">
    <property type="term" value="P:protein transport to vacuole involved in ubiquitin-dependent protein catabolic process via the multivesicular body sorting pathway"/>
    <property type="evidence" value="ECO:0007669"/>
    <property type="project" value="TreeGrafter"/>
</dbReference>
<dbReference type="OMA" id="QVYRDWW"/>
<dbReference type="InterPro" id="IPR001452">
    <property type="entry name" value="SH3_domain"/>
</dbReference>
<evidence type="ECO:0000259" key="10">
    <source>
        <dbReference type="PROSITE" id="PS50179"/>
    </source>
</evidence>
<dbReference type="PRINTS" id="PR00452">
    <property type="entry name" value="SH3DOMAIN"/>
</dbReference>
<dbReference type="InterPro" id="IPR050670">
    <property type="entry name" value="STAM"/>
</dbReference>
<protein>
    <recommendedName>
        <fullName evidence="14">Signal transducing adapter molecule 1</fullName>
    </recommendedName>
</protein>
<reference evidence="12" key="3">
    <citation type="submission" date="2015-06" db="UniProtKB">
        <authorList>
            <consortium name="EnsemblMetazoa"/>
        </authorList>
    </citation>
    <scope>IDENTIFICATION</scope>
</reference>
<evidence type="ECO:0000256" key="8">
    <source>
        <dbReference type="SAM" id="MobiDB-lite"/>
    </source>
</evidence>
<dbReference type="EnsemblMetazoa" id="CapteT153277">
    <property type="protein sequence ID" value="CapteP153277"/>
    <property type="gene ID" value="CapteG153277"/>
</dbReference>
<feature type="region of interest" description="Disordered" evidence="8">
    <location>
        <begin position="1"/>
        <end position="21"/>
    </location>
</feature>
<reference evidence="13" key="1">
    <citation type="submission" date="2012-12" db="EMBL/GenBank/DDBJ databases">
        <authorList>
            <person name="Hellsten U."/>
            <person name="Grimwood J."/>
            <person name="Chapman J.A."/>
            <person name="Shapiro H."/>
            <person name="Aerts A."/>
            <person name="Otillar R.P."/>
            <person name="Terry A.Y."/>
            <person name="Boore J.L."/>
            <person name="Simakov O."/>
            <person name="Marletaz F."/>
            <person name="Cho S.-J."/>
            <person name="Edsinger-Gonzales E."/>
            <person name="Havlak P."/>
            <person name="Kuo D.-H."/>
            <person name="Larsson T."/>
            <person name="Lv J."/>
            <person name="Arendt D."/>
            <person name="Savage R."/>
            <person name="Osoegawa K."/>
            <person name="de Jong P."/>
            <person name="Lindberg D.R."/>
            <person name="Seaver E.C."/>
            <person name="Weisblat D.A."/>
            <person name="Putnam N.H."/>
            <person name="Grigoriev I.V."/>
            <person name="Rokhsar D.S."/>
        </authorList>
    </citation>
    <scope>NUCLEOTIDE SEQUENCE</scope>
    <source>
        <strain evidence="13">I ESC-2004</strain>
    </source>
</reference>
<evidence type="ECO:0000313" key="11">
    <source>
        <dbReference type="EMBL" id="ELT97423.1"/>
    </source>
</evidence>
<feature type="region of interest" description="Disordered" evidence="8">
    <location>
        <begin position="394"/>
        <end position="433"/>
    </location>
</feature>
<evidence type="ECO:0000256" key="4">
    <source>
        <dbReference type="ARBA" id="ARBA00022448"/>
    </source>
</evidence>
<dbReference type="FunFam" id="1.25.40.90:FF:000009">
    <property type="entry name" value="Putative signal transducing adapter molecule 1"/>
    <property type="match status" value="1"/>
</dbReference>
<dbReference type="Gene3D" id="1.20.5.1940">
    <property type="match status" value="1"/>
</dbReference>
<feature type="compositionally biased region" description="Polar residues" evidence="8">
    <location>
        <begin position="415"/>
        <end position="433"/>
    </location>
</feature>
<dbReference type="SUPFAM" id="SSF89009">
    <property type="entry name" value="GAT-like domain"/>
    <property type="match status" value="1"/>
</dbReference>
<dbReference type="PANTHER" id="PTHR45929">
    <property type="entry name" value="JAK PATHWAY SIGNAL TRANSDUCTION ADAPTOR MOLECULE"/>
    <property type="match status" value="1"/>
</dbReference>
<feature type="domain" description="SH3" evidence="9">
    <location>
        <begin position="209"/>
        <end position="268"/>
    </location>
</feature>
<evidence type="ECO:0000256" key="2">
    <source>
        <dbReference type="ARBA" id="ARBA00009666"/>
    </source>
</evidence>
<evidence type="ECO:0000259" key="9">
    <source>
        <dbReference type="PROSITE" id="PS50002"/>
    </source>
</evidence>
<dbReference type="SMART" id="SM00726">
    <property type="entry name" value="UIM"/>
    <property type="match status" value="1"/>
</dbReference>
<dbReference type="SMART" id="SM00326">
    <property type="entry name" value="SH3"/>
    <property type="match status" value="1"/>
</dbReference>
<evidence type="ECO:0000313" key="12">
    <source>
        <dbReference type="EnsemblMetazoa" id="CapteP153277"/>
    </source>
</evidence>
<dbReference type="FunCoup" id="R7TU44">
    <property type="interactions" value="1113"/>
</dbReference>
<evidence type="ECO:0000256" key="3">
    <source>
        <dbReference type="ARBA" id="ARBA00022443"/>
    </source>
</evidence>
<dbReference type="Pfam" id="PF02809">
    <property type="entry name" value="UIM"/>
    <property type="match status" value="1"/>
</dbReference>
<accession>R7TU44</accession>
<keyword evidence="3 7" id="KW-0728">SH3 domain</keyword>
<dbReference type="InterPro" id="IPR036028">
    <property type="entry name" value="SH3-like_dom_sf"/>
</dbReference>
<dbReference type="InterPro" id="IPR003903">
    <property type="entry name" value="UIM_dom"/>
</dbReference>
<evidence type="ECO:0000256" key="1">
    <source>
        <dbReference type="ARBA" id="ARBA00004177"/>
    </source>
</evidence>
<dbReference type="OrthoDB" id="10068368at2759"/>
<reference evidence="11 13" key="2">
    <citation type="journal article" date="2013" name="Nature">
        <title>Insights into bilaterian evolution from three spiralian genomes.</title>
        <authorList>
            <person name="Simakov O."/>
            <person name="Marletaz F."/>
            <person name="Cho S.J."/>
            <person name="Edsinger-Gonzales E."/>
            <person name="Havlak P."/>
            <person name="Hellsten U."/>
            <person name="Kuo D.H."/>
            <person name="Larsson T."/>
            <person name="Lv J."/>
            <person name="Arendt D."/>
            <person name="Savage R."/>
            <person name="Osoegawa K."/>
            <person name="de Jong P."/>
            <person name="Grimwood J."/>
            <person name="Chapman J.A."/>
            <person name="Shapiro H."/>
            <person name="Aerts A."/>
            <person name="Otillar R.P."/>
            <person name="Terry A.Y."/>
            <person name="Boore J.L."/>
            <person name="Grigoriev I.V."/>
            <person name="Lindberg D.R."/>
            <person name="Seaver E.C."/>
            <person name="Weisblat D.A."/>
            <person name="Putnam N.H."/>
            <person name="Rokhsar D.S."/>
        </authorList>
    </citation>
    <scope>NUCLEOTIDE SEQUENCE</scope>
    <source>
        <strain evidence="11 13">I ESC-2004</strain>
    </source>
</reference>
<feature type="region of interest" description="Disordered" evidence="8">
    <location>
        <begin position="140"/>
        <end position="170"/>
    </location>
</feature>
<dbReference type="Proteomes" id="UP000014760">
    <property type="component" value="Unassembled WGS sequence"/>
</dbReference>
<dbReference type="AlphaFoldDB" id="R7TU44"/>
<keyword evidence="4" id="KW-0813">Transport</keyword>
<dbReference type="GO" id="GO:0033565">
    <property type="term" value="C:ESCRT-0 complex"/>
    <property type="evidence" value="ECO:0007669"/>
    <property type="project" value="TreeGrafter"/>
</dbReference>
<evidence type="ECO:0000256" key="5">
    <source>
        <dbReference type="ARBA" id="ARBA00022753"/>
    </source>
</evidence>